<evidence type="ECO:0000313" key="1">
    <source>
        <dbReference type="EMBL" id="KIH66781.1"/>
    </source>
</evidence>
<dbReference type="OrthoDB" id="5866690at2759"/>
<dbReference type="InterPro" id="IPR029058">
    <property type="entry name" value="AB_hydrolase_fold"/>
</dbReference>
<accession>A0A0C2HBB6</accession>
<keyword evidence="2" id="KW-1185">Reference proteome</keyword>
<dbReference type="PANTHER" id="PTHR45908">
    <property type="entry name" value="PROTEIN CBG11750-RELATED"/>
    <property type="match status" value="1"/>
</dbReference>
<reference evidence="1 2" key="1">
    <citation type="submission" date="2013-12" db="EMBL/GenBank/DDBJ databases">
        <title>Draft genome of the parsitic nematode Ancylostoma duodenale.</title>
        <authorList>
            <person name="Mitreva M."/>
        </authorList>
    </citation>
    <scope>NUCLEOTIDE SEQUENCE [LARGE SCALE GENOMIC DNA]</scope>
    <source>
        <strain evidence="1 2">Zhejiang</strain>
    </source>
</reference>
<evidence type="ECO:0000313" key="2">
    <source>
        <dbReference type="Proteomes" id="UP000054047"/>
    </source>
</evidence>
<dbReference type="EMBL" id="KN726965">
    <property type="protein sequence ID" value="KIH66781.1"/>
    <property type="molecule type" value="Genomic_DNA"/>
</dbReference>
<dbReference type="AlphaFoldDB" id="A0A0C2HBB6"/>
<dbReference type="SUPFAM" id="SSF53474">
    <property type="entry name" value="alpha/beta-Hydrolases"/>
    <property type="match status" value="1"/>
</dbReference>
<proteinExistence type="predicted"/>
<dbReference type="Gene3D" id="3.40.50.1820">
    <property type="entry name" value="alpha/beta hydrolase"/>
    <property type="match status" value="1"/>
</dbReference>
<sequence>MLNFGSSYDSGSSPDNPSAFANRKLQTKWVAGGYVSTYFYNAFMAVWNGRLGKSFEALLAAYPNYQVWVPYSYRVVHWRDIVPHIPMEGFEGYWHHNSEVSLFNTFLKF</sequence>
<organism evidence="1 2">
    <name type="scientific">Ancylostoma duodenale</name>
    <dbReference type="NCBI Taxonomy" id="51022"/>
    <lineage>
        <taxon>Eukaryota</taxon>
        <taxon>Metazoa</taxon>
        <taxon>Ecdysozoa</taxon>
        <taxon>Nematoda</taxon>
        <taxon>Chromadorea</taxon>
        <taxon>Rhabditida</taxon>
        <taxon>Rhabditina</taxon>
        <taxon>Rhabditomorpha</taxon>
        <taxon>Strongyloidea</taxon>
        <taxon>Ancylostomatidae</taxon>
        <taxon>Ancylostomatinae</taxon>
        <taxon>Ancylostoma</taxon>
    </lineage>
</organism>
<name>A0A0C2HBB6_9BILA</name>
<dbReference type="Proteomes" id="UP000054047">
    <property type="component" value="Unassembled WGS sequence"/>
</dbReference>
<gene>
    <name evidence="1" type="ORF">ANCDUO_02889</name>
</gene>
<protein>
    <submittedName>
        <fullName evidence="1">Uncharacterized protein</fullName>
    </submittedName>
</protein>